<gene>
    <name evidence="2" type="ORF">CURHAP_LOCUS34373</name>
</gene>
<dbReference type="Proteomes" id="UP000507222">
    <property type="component" value="Unassembled WGS sequence"/>
</dbReference>
<dbReference type="AlphaFoldDB" id="A0A6J5UZJ2"/>
<sequence>MIRDMRVSSFILVAFVLLATNLVQQFSLQANADMRLRKVERRHILPSPPPPPHPNRITRYFRPRVSGGAVAPISPSPAAT</sequence>
<proteinExistence type="predicted"/>
<evidence type="ECO:0000313" key="3">
    <source>
        <dbReference type="Proteomes" id="UP000507222"/>
    </source>
</evidence>
<reference evidence="2 3" key="1">
    <citation type="submission" date="2020-05" db="EMBL/GenBank/DDBJ databases">
        <authorList>
            <person name="Campoy J."/>
            <person name="Schneeberger K."/>
            <person name="Spophaly S."/>
        </authorList>
    </citation>
    <scope>NUCLEOTIDE SEQUENCE [LARGE SCALE GENOMIC DNA]</scope>
    <source>
        <strain evidence="2">PruArmRojPasFocal</strain>
    </source>
</reference>
<evidence type="ECO:0000256" key="1">
    <source>
        <dbReference type="SAM" id="SignalP"/>
    </source>
</evidence>
<evidence type="ECO:0000313" key="2">
    <source>
        <dbReference type="EMBL" id="CAB4281331.1"/>
    </source>
</evidence>
<feature type="signal peptide" evidence="1">
    <location>
        <begin position="1"/>
        <end position="25"/>
    </location>
</feature>
<feature type="chain" id="PRO_5026752046" evidence="1">
    <location>
        <begin position="26"/>
        <end position="80"/>
    </location>
</feature>
<accession>A0A6J5UZJ2</accession>
<name>A0A6J5UZJ2_PRUAR</name>
<organism evidence="2 3">
    <name type="scientific">Prunus armeniaca</name>
    <name type="common">Apricot</name>
    <name type="synonym">Armeniaca vulgaris</name>
    <dbReference type="NCBI Taxonomy" id="36596"/>
    <lineage>
        <taxon>Eukaryota</taxon>
        <taxon>Viridiplantae</taxon>
        <taxon>Streptophyta</taxon>
        <taxon>Embryophyta</taxon>
        <taxon>Tracheophyta</taxon>
        <taxon>Spermatophyta</taxon>
        <taxon>Magnoliopsida</taxon>
        <taxon>eudicotyledons</taxon>
        <taxon>Gunneridae</taxon>
        <taxon>Pentapetalae</taxon>
        <taxon>rosids</taxon>
        <taxon>fabids</taxon>
        <taxon>Rosales</taxon>
        <taxon>Rosaceae</taxon>
        <taxon>Amygdaloideae</taxon>
        <taxon>Amygdaleae</taxon>
        <taxon>Prunus</taxon>
    </lineage>
</organism>
<keyword evidence="1" id="KW-0732">Signal</keyword>
<dbReference type="EMBL" id="CAEKDK010000005">
    <property type="protein sequence ID" value="CAB4281331.1"/>
    <property type="molecule type" value="Genomic_DNA"/>
</dbReference>
<protein>
    <submittedName>
        <fullName evidence="2">Uncharacterized protein</fullName>
    </submittedName>
</protein>